<reference evidence="4" key="3">
    <citation type="submission" date="2021-06" db="EMBL/GenBank/DDBJ databases">
        <title>Genomic Description and Analysis of Intracellular Bacteria, Candidatus Berkiella cookevillensis and Candidatus Berkiella aquae.</title>
        <authorList>
            <person name="Kidane D.T."/>
            <person name="Mehari Y.T."/>
            <person name="Rice F.C."/>
            <person name="Arivett B.A."/>
            <person name="Farone A.L."/>
            <person name="Berk S.G."/>
            <person name="Farone M.B."/>
        </authorList>
    </citation>
    <scope>NUCLEOTIDE SEQUENCE</scope>
    <source>
        <strain evidence="4">HT99</strain>
    </source>
</reference>
<keyword evidence="2" id="KW-0648">Protein biosynthesis</keyword>
<feature type="binding site" evidence="2">
    <location>
        <position position="132"/>
    </location>
    <ligand>
        <name>Fe cation</name>
        <dbReference type="ChEBI" id="CHEBI:24875"/>
    </ligand>
</feature>
<protein>
    <recommendedName>
        <fullName evidence="2">Peptide deformylase</fullName>
        <shortName evidence="2">PDF</shortName>
        <ecNumber evidence="2">3.5.1.88</ecNumber>
    </recommendedName>
    <alternativeName>
        <fullName evidence="2">Polypeptide deformylase</fullName>
    </alternativeName>
</protein>
<name>A0A0Q9YWB4_9GAMM</name>
<dbReference type="CDD" id="cd00487">
    <property type="entry name" value="Pep_deformylase"/>
    <property type="match status" value="1"/>
</dbReference>
<dbReference type="GO" id="GO:0042586">
    <property type="term" value="F:peptide deformylase activity"/>
    <property type="evidence" value="ECO:0007669"/>
    <property type="project" value="UniProtKB-UniRule"/>
</dbReference>
<evidence type="ECO:0000313" key="4">
    <source>
        <dbReference type="EMBL" id="MCS5709812.1"/>
    </source>
</evidence>
<comment type="function">
    <text evidence="2">Removes the formyl group from the N-terminal Met of newly synthesized proteins. Requires at least a dipeptide for an efficient rate of reaction. N-terminal L-methionine is a prerequisite for activity but the enzyme has broad specificity at other positions.</text>
</comment>
<dbReference type="Gene3D" id="3.90.45.10">
    <property type="entry name" value="Peptide deformylase"/>
    <property type="match status" value="1"/>
</dbReference>
<evidence type="ECO:0000313" key="5">
    <source>
        <dbReference type="Proteomes" id="UP000051497"/>
    </source>
</evidence>
<dbReference type="NCBIfam" id="NF001159">
    <property type="entry name" value="PRK00150.1-3"/>
    <property type="match status" value="1"/>
</dbReference>
<comment type="similarity">
    <text evidence="1 2">Belongs to the polypeptide deformylase family.</text>
</comment>
<reference evidence="3" key="1">
    <citation type="submission" date="2015-09" db="EMBL/GenBank/DDBJ databases">
        <title>Draft Genome Sequences of Two Novel Amoeba-resistant Intranuclear Bacteria, Candidatus Berkiella cookevillensis and Candidatus Berkiella aquae.</title>
        <authorList>
            <person name="Mehari Y.T."/>
            <person name="Arivett B.A."/>
            <person name="Farone A.L."/>
            <person name="Gunderson J.H."/>
            <person name="Farone M.B."/>
        </authorList>
    </citation>
    <scope>NUCLEOTIDE SEQUENCE [LARGE SCALE GENOMIC DNA]</scope>
    <source>
        <strain evidence="3">HT99</strain>
    </source>
</reference>
<dbReference type="OrthoDB" id="9804313at2"/>
<dbReference type="InterPro" id="IPR023635">
    <property type="entry name" value="Peptide_deformylase"/>
</dbReference>
<evidence type="ECO:0000256" key="2">
    <source>
        <dbReference type="HAMAP-Rule" id="MF_00163"/>
    </source>
</evidence>
<dbReference type="NCBIfam" id="TIGR00079">
    <property type="entry name" value="pept_deformyl"/>
    <property type="match status" value="1"/>
</dbReference>
<feature type="binding site" evidence="2">
    <location>
        <position position="136"/>
    </location>
    <ligand>
        <name>Fe cation</name>
        <dbReference type="ChEBI" id="CHEBI:24875"/>
    </ligand>
</feature>
<organism evidence="3">
    <name type="scientific">Candidatus Berkiella aquae</name>
    <dbReference type="NCBI Taxonomy" id="295108"/>
    <lineage>
        <taxon>Bacteria</taxon>
        <taxon>Pseudomonadati</taxon>
        <taxon>Pseudomonadota</taxon>
        <taxon>Gammaproteobacteria</taxon>
        <taxon>Candidatus Berkiellales</taxon>
        <taxon>Candidatus Berkiellaceae</taxon>
        <taxon>Candidatus Berkiella</taxon>
    </lineage>
</organism>
<dbReference type="EMBL" id="LKAJ02000001">
    <property type="protein sequence ID" value="MCS5709812.1"/>
    <property type="molecule type" value="Genomic_DNA"/>
</dbReference>
<dbReference type="HAMAP" id="MF_00163">
    <property type="entry name" value="Pep_deformylase"/>
    <property type="match status" value="1"/>
</dbReference>
<dbReference type="InterPro" id="IPR036821">
    <property type="entry name" value="Peptide_deformylase_sf"/>
</dbReference>
<feature type="binding site" evidence="2">
    <location>
        <position position="90"/>
    </location>
    <ligand>
        <name>Fe cation</name>
        <dbReference type="ChEBI" id="CHEBI:24875"/>
    </ligand>
</feature>
<dbReference type="EMBL" id="LKAJ01000002">
    <property type="protein sequence ID" value="KRG22018.1"/>
    <property type="molecule type" value="Genomic_DNA"/>
</dbReference>
<proteinExistence type="inferred from homology"/>
<dbReference type="PRINTS" id="PR01576">
    <property type="entry name" value="PDEFORMYLASE"/>
</dbReference>
<dbReference type="GO" id="GO:0006412">
    <property type="term" value="P:translation"/>
    <property type="evidence" value="ECO:0007669"/>
    <property type="project" value="UniProtKB-UniRule"/>
</dbReference>
<comment type="catalytic activity">
    <reaction evidence="2">
        <text>N-terminal N-formyl-L-methionyl-[peptide] + H2O = N-terminal L-methionyl-[peptide] + formate</text>
        <dbReference type="Rhea" id="RHEA:24420"/>
        <dbReference type="Rhea" id="RHEA-COMP:10639"/>
        <dbReference type="Rhea" id="RHEA-COMP:10640"/>
        <dbReference type="ChEBI" id="CHEBI:15377"/>
        <dbReference type="ChEBI" id="CHEBI:15740"/>
        <dbReference type="ChEBI" id="CHEBI:49298"/>
        <dbReference type="ChEBI" id="CHEBI:64731"/>
        <dbReference type="EC" id="3.5.1.88"/>
    </reaction>
</comment>
<keyword evidence="2" id="KW-0408">Iron</keyword>
<dbReference type="PIRSF" id="PIRSF004749">
    <property type="entry name" value="Pep_def"/>
    <property type="match status" value="1"/>
</dbReference>
<reference evidence="4" key="2">
    <citation type="journal article" date="2016" name="Genome Announc.">
        <title>Draft Genome Sequences of Two Novel Amoeba-Resistant Intranuclear Bacteria, 'Candidatus Berkiella cookevillensis' and 'Candidatus Berkiella aquae'.</title>
        <authorList>
            <person name="Mehari Y.T."/>
            <person name="Arivett B.A."/>
            <person name="Farone A.L."/>
            <person name="Gunderson J.H."/>
            <person name="Farone M.B."/>
        </authorList>
    </citation>
    <scope>NUCLEOTIDE SEQUENCE</scope>
    <source>
        <strain evidence="4">HT99</strain>
    </source>
</reference>
<gene>
    <name evidence="3" type="primary">def_1</name>
    <name evidence="2 4" type="synonym">def</name>
    <name evidence="4" type="ORF">HT99x_000070</name>
    <name evidence="3" type="ORF">HT99x_00435</name>
</gene>
<feature type="active site" evidence="2">
    <location>
        <position position="133"/>
    </location>
</feature>
<evidence type="ECO:0000313" key="3">
    <source>
        <dbReference type="EMBL" id="KRG22018.1"/>
    </source>
</evidence>
<dbReference type="SUPFAM" id="SSF56420">
    <property type="entry name" value="Peptide deformylase"/>
    <property type="match status" value="1"/>
</dbReference>
<keyword evidence="2 3" id="KW-0378">Hydrolase</keyword>
<dbReference type="Proteomes" id="UP000051497">
    <property type="component" value="Unassembled WGS sequence"/>
</dbReference>
<dbReference type="PANTHER" id="PTHR10458">
    <property type="entry name" value="PEPTIDE DEFORMYLASE"/>
    <property type="match status" value="1"/>
</dbReference>
<comment type="cofactor">
    <cofactor evidence="2">
        <name>Fe(2+)</name>
        <dbReference type="ChEBI" id="CHEBI:29033"/>
    </cofactor>
    <text evidence="2">Binds 1 Fe(2+) ion.</text>
</comment>
<dbReference type="EC" id="3.5.1.88" evidence="2"/>
<evidence type="ECO:0000256" key="1">
    <source>
        <dbReference type="ARBA" id="ARBA00010759"/>
    </source>
</evidence>
<dbReference type="PANTHER" id="PTHR10458:SF22">
    <property type="entry name" value="PEPTIDE DEFORMYLASE"/>
    <property type="match status" value="1"/>
</dbReference>
<comment type="caution">
    <text evidence="3">The sequence shown here is derived from an EMBL/GenBank/DDBJ whole genome shotgun (WGS) entry which is preliminary data.</text>
</comment>
<dbReference type="PATRIC" id="fig|1590043.3.peg.438"/>
<dbReference type="RefSeq" id="WP_075065091.1">
    <property type="nucleotide sequence ID" value="NZ_LKAJ02000001.1"/>
</dbReference>
<dbReference type="STRING" id="295108.HT99x_00435"/>
<accession>A0A0Q9YWB4</accession>
<sequence length="166" mass="18471">MTLKIYHYPHKVLREVTPVITVFDDKLETTTKQMIETMYAGDGCGLAAPQVGLSLRLFVMDISKEANQPQCFINPEILESEGAIAREEGCLSLPGVYAKIERAAKITVRYQDVKGQSHTISVDGIAAHCIQHELDHLNGVLNIDRLSKLKRALLLKKLEKVQKATS</sequence>
<dbReference type="AlphaFoldDB" id="A0A0Q9YWB4"/>
<keyword evidence="5" id="KW-1185">Reference proteome</keyword>
<dbReference type="Pfam" id="PF01327">
    <property type="entry name" value="Pep_deformylase"/>
    <property type="match status" value="1"/>
</dbReference>
<dbReference type="GO" id="GO:0046872">
    <property type="term" value="F:metal ion binding"/>
    <property type="evidence" value="ECO:0007669"/>
    <property type="project" value="UniProtKB-KW"/>
</dbReference>
<keyword evidence="2" id="KW-0479">Metal-binding</keyword>